<dbReference type="EMBL" id="CAADFO010000058">
    <property type="protein sequence ID" value="VFK30044.1"/>
    <property type="molecule type" value="Genomic_DNA"/>
</dbReference>
<evidence type="ECO:0000256" key="1">
    <source>
        <dbReference type="SAM" id="SignalP"/>
    </source>
</evidence>
<sequence>MNKLLKSLTLGALGASGLCAVASTSDNPCANGVQYVTTVLDKVPAEYGSPIPSASGTLKYCQQSKGAFIGEYTLTNLRPSRTYILTLNGKQNSPCNDAKYLSQFHPSSNNYFLDFSETVTNAAGNAVGEISVLMPSGMCDVQFLVKDKVTWKGVLQKYNGVRFRVK</sequence>
<dbReference type="AlphaFoldDB" id="A0A450XU46"/>
<name>A0A450XU46_9GAMM</name>
<evidence type="ECO:0000313" key="4">
    <source>
        <dbReference type="EMBL" id="VFK76545.1"/>
    </source>
</evidence>
<proteinExistence type="predicted"/>
<evidence type="ECO:0000313" key="2">
    <source>
        <dbReference type="EMBL" id="VFK30044.1"/>
    </source>
</evidence>
<gene>
    <name evidence="2" type="ORF">BECKMB1821G_GA0114241_105812</name>
    <name evidence="4" type="ORF">BECKMB1821H_GA0114242_106210</name>
    <name evidence="3" type="ORF">BECKMB1821I_GA0114274_103623</name>
</gene>
<keyword evidence="1" id="KW-0732">Signal</keyword>
<reference evidence="3" key="1">
    <citation type="submission" date="2019-02" db="EMBL/GenBank/DDBJ databases">
        <authorList>
            <person name="Gruber-Vodicka R. H."/>
            <person name="Seah K. B. B."/>
        </authorList>
    </citation>
    <scope>NUCLEOTIDE SEQUENCE</scope>
    <source>
        <strain evidence="2">BECK_BZ197</strain>
        <strain evidence="4">BECK_BZ198</strain>
        <strain evidence="3">BECK_BZ199</strain>
    </source>
</reference>
<feature type="signal peptide" evidence="1">
    <location>
        <begin position="1"/>
        <end position="22"/>
    </location>
</feature>
<feature type="chain" id="PRO_5036113515" evidence="1">
    <location>
        <begin position="23"/>
        <end position="166"/>
    </location>
</feature>
<organism evidence="3">
    <name type="scientific">Candidatus Kentrum sp. MB</name>
    <dbReference type="NCBI Taxonomy" id="2138164"/>
    <lineage>
        <taxon>Bacteria</taxon>
        <taxon>Pseudomonadati</taxon>
        <taxon>Pseudomonadota</taxon>
        <taxon>Gammaproteobacteria</taxon>
        <taxon>Candidatus Kentrum</taxon>
    </lineage>
</organism>
<dbReference type="EMBL" id="CAADGH010000062">
    <property type="protein sequence ID" value="VFK76545.1"/>
    <property type="molecule type" value="Genomic_DNA"/>
</dbReference>
<dbReference type="EMBL" id="CAADFQ010000036">
    <property type="protein sequence ID" value="VFK32786.1"/>
    <property type="molecule type" value="Genomic_DNA"/>
</dbReference>
<accession>A0A450XU46</accession>
<protein>
    <submittedName>
        <fullName evidence="3">Uncharacterized protein</fullName>
    </submittedName>
</protein>
<evidence type="ECO:0000313" key="3">
    <source>
        <dbReference type="EMBL" id="VFK32786.1"/>
    </source>
</evidence>